<evidence type="ECO:0000256" key="1">
    <source>
        <dbReference type="ARBA" id="ARBA00006432"/>
    </source>
</evidence>
<keyword evidence="4" id="KW-0443">Lipid metabolism</keyword>
<evidence type="ECO:0000313" key="7">
    <source>
        <dbReference type="EMBL" id="GAA2961879.1"/>
    </source>
</evidence>
<evidence type="ECO:0000313" key="8">
    <source>
        <dbReference type="Proteomes" id="UP001500403"/>
    </source>
</evidence>
<evidence type="ECO:0000256" key="3">
    <source>
        <dbReference type="ARBA" id="ARBA00022832"/>
    </source>
</evidence>
<accession>A0ABN3XJT9</accession>
<sequence>MREFSLPALYEVPSDGNLTDLIRRNATQHPDVAVMSRKTGDAWTDVSATEFLAEVRAAAKGLIAAGVRPGDRVALMSRTRYEWVQLDFAIWSAGAVTVPVYETSSAEQVQWILGDSGAVAVIVESGAHAAAVGSVRDRLPALEHVWQIDGGAVEDLCASGAGVTDETVDERSASARADDPATIVYTSGTTGRPKGCVLTHRSFFAECGNVVERLKPLFRTGECSVLLFLPAAHVFGRLVEVASVMAPIKLGCVPDIKNLTDELASFRPTMVLGVPRVFEKVYNSARAKAQADGKGRIFDKAADTAIAYSRAIGTPQGPSFGLKLKHKVFDKLVYSKLRAVLGGRGEYAISGGAPLGERLGHFFRGIGFTVLEGYGLTESCAATAFNPWNRQKIGTVGQPLPGSVVRIADDGEVLLHGEHLFSGYWNNESATVEALTDGWFHTGDIGTLDEDGYLAITGRKKEIIVTAGGKNVAPAVIEDRIRGHALVAECMVVGDGRPFVGALVTLDEEFLGRWAAENGKPAGSTASALREDPELLAVVQQAVDDGNAAVSKAESVRKFRVLASQFTEEAGHITPSLKLKRNVVAKDFADEIEALYRG</sequence>
<organism evidence="7 8">
    <name type="scientific">Streptomyces enissocaesilis</name>
    <dbReference type="NCBI Taxonomy" id="332589"/>
    <lineage>
        <taxon>Bacteria</taxon>
        <taxon>Bacillati</taxon>
        <taxon>Actinomycetota</taxon>
        <taxon>Actinomycetes</taxon>
        <taxon>Kitasatosporales</taxon>
        <taxon>Streptomycetaceae</taxon>
        <taxon>Streptomyces</taxon>
        <taxon>Streptomyces rochei group</taxon>
    </lineage>
</organism>
<evidence type="ECO:0000256" key="5">
    <source>
        <dbReference type="ARBA" id="ARBA00032875"/>
    </source>
</evidence>
<protein>
    <recommendedName>
        <fullName evidence="5">Acyl-CoA synthetase</fullName>
    </recommendedName>
</protein>
<dbReference type="Pfam" id="PF23562">
    <property type="entry name" value="AMP-binding_C_3"/>
    <property type="match status" value="1"/>
</dbReference>
<gene>
    <name evidence="7" type="ORF">GCM10010446_54350</name>
</gene>
<feature type="domain" description="AMP-dependent synthetase/ligase" evidence="6">
    <location>
        <begin position="23"/>
        <end position="425"/>
    </location>
</feature>
<evidence type="ECO:0000259" key="6">
    <source>
        <dbReference type="Pfam" id="PF00501"/>
    </source>
</evidence>
<dbReference type="Proteomes" id="UP001500403">
    <property type="component" value="Unassembled WGS sequence"/>
</dbReference>
<dbReference type="PANTHER" id="PTHR43272:SF32">
    <property type="entry name" value="AMP-DEPENDENT SYNTHETASE_LIGASE DOMAIN-CONTAINING PROTEIN"/>
    <property type="match status" value="1"/>
</dbReference>
<dbReference type="PANTHER" id="PTHR43272">
    <property type="entry name" value="LONG-CHAIN-FATTY-ACID--COA LIGASE"/>
    <property type="match status" value="1"/>
</dbReference>
<dbReference type="RefSeq" id="WP_344498332.1">
    <property type="nucleotide sequence ID" value="NZ_BAAAUD010000051.1"/>
</dbReference>
<proteinExistence type="inferred from homology"/>
<name>A0ABN3XJT9_9ACTN</name>
<evidence type="ECO:0000256" key="2">
    <source>
        <dbReference type="ARBA" id="ARBA00022598"/>
    </source>
</evidence>
<reference evidence="7 8" key="1">
    <citation type="journal article" date="2019" name="Int. J. Syst. Evol. Microbiol.">
        <title>The Global Catalogue of Microorganisms (GCM) 10K type strain sequencing project: providing services to taxonomists for standard genome sequencing and annotation.</title>
        <authorList>
            <consortium name="The Broad Institute Genomics Platform"/>
            <consortium name="The Broad Institute Genome Sequencing Center for Infectious Disease"/>
            <person name="Wu L."/>
            <person name="Ma J."/>
        </authorList>
    </citation>
    <scope>NUCLEOTIDE SEQUENCE [LARGE SCALE GENOMIC DNA]</scope>
    <source>
        <strain evidence="7 8">JCM 9088</strain>
    </source>
</reference>
<keyword evidence="8" id="KW-1185">Reference proteome</keyword>
<dbReference type="Gene3D" id="3.40.50.12780">
    <property type="entry name" value="N-terminal domain of ligase-like"/>
    <property type="match status" value="2"/>
</dbReference>
<comment type="similarity">
    <text evidence="1">Belongs to the ATP-dependent AMP-binding enzyme family.</text>
</comment>
<dbReference type="EMBL" id="BAAAUD010000051">
    <property type="protein sequence ID" value="GAA2961879.1"/>
    <property type="molecule type" value="Genomic_DNA"/>
</dbReference>
<dbReference type="CDD" id="cd05907">
    <property type="entry name" value="VL_LC_FACS_like"/>
    <property type="match status" value="1"/>
</dbReference>
<dbReference type="InterPro" id="IPR020845">
    <property type="entry name" value="AMP-binding_CS"/>
</dbReference>
<evidence type="ECO:0000256" key="4">
    <source>
        <dbReference type="ARBA" id="ARBA00023098"/>
    </source>
</evidence>
<comment type="caution">
    <text evidence="7">The sequence shown here is derived from an EMBL/GenBank/DDBJ whole genome shotgun (WGS) entry which is preliminary data.</text>
</comment>
<keyword evidence="2" id="KW-0436">Ligase</keyword>
<keyword evidence="3" id="KW-0276">Fatty acid metabolism</keyword>
<dbReference type="InterPro" id="IPR042099">
    <property type="entry name" value="ANL_N_sf"/>
</dbReference>
<dbReference type="PROSITE" id="PS00455">
    <property type="entry name" value="AMP_BINDING"/>
    <property type="match status" value="1"/>
</dbReference>
<dbReference type="Pfam" id="PF00501">
    <property type="entry name" value="AMP-binding"/>
    <property type="match status" value="1"/>
</dbReference>
<dbReference type="InterPro" id="IPR000873">
    <property type="entry name" value="AMP-dep_synth/lig_dom"/>
</dbReference>
<dbReference type="SUPFAM" id="SSF56801">
    <property type="entry name" value="Acetyl-CoA synthetase-like"/>
    <property type="match status" value="1"/>
</dbReference>